<dbReference type="FunFam" id="3.40.50.300:FF:001083">
    <property type="entry name" value="Chromosome transmission fidelity factor 18"/>
    <property type="match status" value="1"/>
</dbReference>
<keyword evidence="13" id="KW-1185">Reference proteome</keyword>
<feature type="compositionally biased region" description="Polar residues" evidence="10">
    <location>
        <begin position="464"/>
        <end position="482"/>
    </location>
</feature>
<dbReference type="InterPro" id="IPR003959">
    <property type="entry name" value="ATPase_AAA_core"/>
</dbReference>
<accession>A0A2U9BN59</accession>
<feature type="region of interest" description="Disordered" evidence="10">
    <location>
        <begin position="1029"/>
        <end position="1051"/>
    </location>
</feature>
<organism evidence="12 13">
    <name type="scientific">Scophthalmus maximus</name>
    <name type="common">Turbot</name>
    <name type="synonym">Psetta maxima</name>
    <dbReference type="NCBI Taxonomy" id="52904"/>
    <lineage>
        <taxon>Eukaryota</taxon>
        <taxon>Metazoa</taxon>
        <taxon>Chordata</taxon>
        <taxon>Craniata</taxon>
        <taxon>Vertebrata</taxon>
        <taxon>Euteleostomi</taxon>
        <taxon>Actinopterygii</taxon>
        <taxon>Neopterygii</taxon>
        <taxon>Teleostei</taxon>
        <taxon>Neoteleostei</taxon>
        <taxon>Acanthomorphata</taxon>
        <taxon>Carangaria</taxon>
        <taxon>Pleuronectiformes</taxon>
        <taxon>Pleuronectoidei</taxon>
        <taxon>Scophthalmidae</taxon>
        <taxon>Scophthalmus</taxon>
    </lineage>
</organism>
<dbReference type="PANTHER" id="PTHR46765">
    <property type="entry name" value="P-LOOP CONTAINING NUCLEOSIDE TRIPHOSPHATE HYDROLASES SUPERFAMILY PROTEIN"/>
    <property type="match status" value="1"/>
</dbReference>
<dbReference type="Gene3D" id="1.10.8.60">
    <property type="match status" value="1"/>
</dbReference>
<evidence type="ECO:0000256" key="10">
    <source>
        <dbReference type="SAM" id="MobiDB-lite"/>
    </source>
</evidence>
<dbReference type="Pfam" id="PF00004">
    <property type="entry name" value="AAA"/>
    <property type="match status" value="1"/>
</dbReference>
<dbReference type="GO" id="GO:0005524">
    <property type="term" value="F:ATP binding"/>
    <property type="evidence" value="ECO:0007669"/>
    <property type="project" value="UniProtKB-KW"/>
</dbReference>
<feature type="region of interest" description="Disordered" evidence="10">
    <location>
        <begin position="23"/>
        <end position="105"/>
    </location>
</feature>
<evidence type="ECO:0000256" key="9">
    <source>
        <dbReference type="ARBA" id="ARBA00069525"/>
    </source>
</evidence>
<evidence type="ECO:0000256" key="6">
    <source>
        <dbReference type="ARBA" id="ARBA00023242"/>
    </source>
</evidence>
<dbReference type="SMART" id="SM00382">
    <property type="entry name" value="AAA"/>
    <property type="match status" value="1"/>
</dbReference>
<gene>
    <name evidence="12" type="ORF">SMAX5B_011391</name>
</gene>
<keyword evidence="4" id="KW-0067">ATP-binding</keyword>
<dbReference type="PANTHER" id="PTHR46765:SF1">
    <property type="entry name" value="P-LOOP CONTAINING NUCLEOSIDE TRIPHOSPHATE HYDROLASES SUPERFAMILY PROTEIN"/>
    <property type="match status" value="1"/>
</dbReference>
<feature type="region of interest" description="Disordered" evidence="10">
    <location>
        <begin position="393"/>
        <end position="414"/>
    </location>
</feature>
<evidence type="ECO:0000256" key="4">
    <source>
        <dbReference type="ARBA" id="ARBA00022840"/>
    </source>
</evidence>
<evidence type="ECO:0000313" key="13">
    <source>
        <dbReference type="Proteomes" id="UP000246464"/>
    </source>
</evidence>
<feature type="region of interest" description="Disordered" evidence="10">
    <location>
        <begin position="985"/>
        <end position="1008"/>
    </location>
</feature>
<evidence type="ECO:0000256" key="7">
    <source>
        <dbReference type="ARBA" id="ARBA00023306"/>
    </source>
</evidence>
<dbReference type="FunFam" id="1.10.8.60:FF:000074">
    <property type="entry name" value="Chromosome transmission fidelity protein 18"/>
    <property type="match status" value="1"/>
</dbReference>
<dbReference type="AlphaFoldDB" id="A0A2U9BN59"/>
<proteinExistence type="inferred from homology"/>
<evidence type="ECO:0000313" key="12">
    <source>
        <dbReference type="EMBL" id="AWP05393.1"/>
    </source>
</evidence>
<dbReference type="SUPFAM" id="SSF52540">
    <property type="entry name" value="P-loop containing nucleoside triphosphate hydrolases"/>
    <property type="match status" value="1"/>
</dbReference>
<evidence type="ECO:0000256" key="2">
    <source>
        <dbReference type="ARBA" id="ARBA00022705"/>
    </source>
</evidence>
<keyword evidence="5" id="KW-0238">DNA-binding</keyword>
<dbReference type="InterPro" id="IPR053016">
    <property type="entry name" value="CTF18-RFC_complex"/>
</dbReference>
<dbReference type="CDD" id="cd00009">
    <property type="entry name" value="AAA"/>
    <property type="match status" value="1"/>
</dbReference>
<keyword evidence="3" id="KW-0547">Nucleotide-binding</keyword>
<evidence type="ECO:0000256" key="8">
    <source>
        <dbReference type="ARBA" id="ARBA00043975"/>
    </source>
</evidence>
<feature type="compositionally biased region" description="Acidic residues" evidence="10">
    <location>
        <begin position="398"/>
        <end position="407"/>
    </location>
</feature>
<feature type="region of interest" description="Disordered" evidence="10">
    <location>
        <begin position="456"/>
        <end position="482"/>
    </location>
</feature>
<keyword evidence="2" id="KW-0235">DNA replication</keyword>
<dbReference type="GO" id="GO:0005634">
    <property type="term" value="C:nucleus"/>
    <property type="evidence" value="ECO:0007669"/>
    <property type="project" value="UniProtKB-SubCell"/>
</dbReference>
<evidence type="ECO:0000256" key="5">
    <source>
        <dbReference type="ARBA" id="ARBA00023125"/>
    </source>
</evidence>
<comment type="similarity">
    <text evidence="8">Belongs to the activator 1 small subunits family. CTF18 subfamily.</text>
</comment>
<keyword evidence="6" id="KW-0539">Nucleus</keyword>
<dbReference type="GO" id="GO:0005737">
    <property type="term" value="C:cytoplasm"/>
    <property type="evidence" value="ECO:0007669"/>
    <property type="project" value="UniProtKB-ARBA"/>
</dbReference>
<dbReference type="CDD" id="cd18140">
    <property type="entry name" value="HLD_clamp_RFC"/>
    <property type="match status" value="1"/>
</dbReference>
<sequence>MDEYDELFEVPDDFEDQFADELEVLAQMEDESPKQGRHQSRGPTDNNSDIRHLLDDQPITPKAKRQKQDAGVVKRLFNASQEHENTAQSADITPPSSPEQYEPSHTFRSAPAVLDISGFATIPETPRRPPAAAPASLLVLKRPPLEGEYISVTDSSGSRVYLRQKEDTGKKVKLLSSHTSQYSLFICTVYVCMNGSDESPKQGRHQSRGPTDNNSDIRHLLDDQPITPKAKRQKQDAGVVKRLFNASQEHENTAQSADITPPSSPEQYEPSHTFRSAPAVLDISGFATIPETPRRPPAAAPASLLVLKRPPLEGEYISVTDSSGSRVYLRQKEDTGKKVVDSRLAPNSQGALGLLAVPISVLREQEAERRHQQVMEESQRLTELLTSSVNDVFVEPESREDEDDPGDAEGQTSRLWVDRFSPRHYTELLSDDFTNRCLLKWLKLWDTVVFGRERKSRPARSDRQAANQHSFKPNQGNQNPNRFKTKIEMTEEILEAELDQYKRPRFKVALLSGPPGLGKTTLAHVIAKHAGYNVVEINASDDRSAEVFQKRIDTATQMKSVLGTNERPNCLIIDEIDGAPVAAINILLATLNRKDGHGGEAATETAKKKKKKESILLRPIICICNDLYVPALRPLRQLAFLLTFPQTQPSRLTQRLAEISLKQGMKADTGTLLSLCEKTDNDIRSCINTLQFLHSRGHKQLDTKTIQCISVGQKDQNKGLFHLWQEIFQLPRTKRKRIGEGFEDAPSSGGGAQRFQHILHLSSSSGEFEKVSQGLYDNYLSMRVRDPNMHSVCEALDWLSFSDRVNHLILHNQNFSLMRYLPFLSVTFHFLFAHTHVPRISYPHSHYEATSRLLVNRNALSSMLADIPASIRTRISHLSLTLDILTLLLNIISPKLRPVNPQLFSSREKEQMRELINTMLAYNLAYRQDRTPEGQYTYFLEPRVEEVVRFPGLPPHRQLTYQAKQTISREMEQERMRRAEQMMLQRNPAVRDEGKKSAAPKPSSNHQQRLENIVKQTTVETRPEVDFFGRAIAPKPQRPQPSSETGEKCPVLSMGTAVGNSDVWFRFNEGMSNAVRRNVYIRELL</sequence>
<comment type="subcellular location">
    <subcellularLocation>
        <location evidence="1">Nucleus</location>
    </subcellularLocation>
</comment>
<reference evidence="12 13" key="1">
    <citation type="submission" date="2017-12" db="EMBL/GenBank/DDBJ databases">
        <title>Integrating genomic resources of turbot (Scophthalmus maximus) in depth evaluation of genetic and physical mapping variation across individuals.</title>
        <authorList>
            <person name="Martinez P."/>
        </authorList>
    </citation>
    <scope>NUCLEOTIDE SEQUENCE [LARGE SCALE GENOMIC DNA]</scope>
</reference>
<dbReference type="GO" id="GO:0016887">
    <property type="term" value="F:ATP hydrolysis activity"/>
    <property type="evidence" value="ECO:0007669"/>
    <property type="project" value="InterPro"/>
</dbReference>
<dbReference type="Proteomes" id="UP000246464">
    <property type="component" value="Chromosome 8"/>
</dbReference>
<dbReference type="GO" id="GO:0006260">
    <property type="term" value="P:DNA replication"/>
    <property type="evidence" value="ECO:0007669"/>
    <property type="project" value="UniProtKB-KW"/>
</dbReference>
<evidence type="ECO:0000259" key="11">
    <source>
        <dbReference type="SMART" id="SM00382"/>
    </source>
</evidence>
<dbReference type="InterPro" id="IPR027417">
    <property type="entry name" value="P-loop_NTPase"/>
</dbReference>
<feature type="domain" description="AAA+ ATPase" evidence="11">
    <location>
        <begin position="505"/>
        <end position="645"/>
    </location>
</feature>
<keyword evidence="7" id="KW-0131">Cell cycle</keyword>
<dbReference type="Gene3D" id="3.40.50.300">
    <property type="entry name" value="P-loop containing nucleotide triphosphate hydrolases"/>
    <property type="match status" value="1"/>
</dbReference>
<evidence type="ECO:0000256" key="1">
    <source>
        <dbReference type="ARBA" id="ARBA00004123"/>
    </source>
</evidence>
<protein>
    <recommendedName>
        <fullName evidence="9">Chromosome transmission fidelity protein 18 homolog</fullName>
    </recommendedName>
</protein>
<dbReference type="InterPro" id="IPR047854">
    <property type="entry name" value="RFC_lid"/>
</dbReference>
<dbReference type="GO" id="GO:0003677">
    <property type="term" value="F:DNA binding"/>
    <property type="evidence" value="ECO:0007669"/>
    <property type="project" value="UniProtKB-KW"/>
</dbReference>
<name>A0A2U9BN59_SCOMX</name>
<dbReference type="EMBL" id="CP026250">
    <property type="protein sequence ID" value="AWP05393.1"/>
    <property type="molecule type" value="Genomic_DNA"/>
</dbReference>
<dbReference type="InterPro" id="IPR003593">
    <property type="entry name" value="AAA+_ATPase"/>
</dbReference>
<evidence type="ECO:0000256" key="3">
    <source>
        <dbReference type="ARBA" id="ARBA00022741"/>
    </source>
</evidence>
<feature type="region of interest" description="Disordered" evidence="10">
    <location>
        <begin position="197"/>
        <end position="271"/>
    </location>
</feature>